<dbReference type="EMBL" id="DVIU01000165">
    <property type="protein sequence ID" value="HIS36625.1"/>
    <property type="molecule type" value="Genomic_DNA"/>
</dbReference>
<dbReference type="Gene3D" id="3.40.50.150">
    <property type="entry name" value="Vaccinia Virus protein VP39"/>
    <property type="match status" value="1"/>
</dbReference>
<organism evidence="1 2">
    <name type="scientific">Candidatus Scatousia excrementigallinarum</name>
    <dbReference type="NCBI Taxonomy" id="2840935"/>
    <lineage>
        <taxon>Bacteria</taxon>
        <taxon>Candidatus Scatousia</taxon>
    </lineage>
</organism>
<dbReference type="InterPro" id="IPR008884">
    <property type="entry name" value="TylF_MeTrfase"/>
</dbReference>
<accession>A0A9D1EZ74</accession>
<dbReference type="GO" id="GO:0032259">
    <property type="term" value="P:methylation"/>
    <property type="evidence" value="ECO:0007669"/>
    <property type="project" value="UniProtKB-KW"/>
</dbReference>
<dbReference type="GO" id="GO:0008168">
    <property type="term" value="F:methyltransferase activity"/>
    <property type="evidence" value="ECO:0007669"/>
    <property type="project" value="UniProtKB-KW"/>
</dbReference>
<sequence length="498" mass="57853">MTGFLNNIFSITNEDKHKCLHLLCIKFKWKNKAKLIEDSIDRLKDELVSQNRDVLQKVETDFKTFVEESQTTFAKNLQIEQQKFKSVISDSTKAIDNRVSEIKLKQYALETSLNSIKSELSDYSDKLLQMHSSMDYLATTANNGINSLKQHLLNIKNSNQIDFVYKNIDNPQYEFLYNDLYKIFSVGEYYSMRNIYVKRLNKFTIEQNIQRIKQKYTKDIYLLTDISEPIDICHVISVSDISSLQDKENTIFVLAYNQDFSGILAIKELQKYNLKYLSIEQYGTPQARYYHINENAYKTLLEESNNNPLQHFCPGDFENIFQALETTKNLEGDYVEIGTFQGASARATLNYRNKSNINKKCYFIDTYEGFSYAEAQNSQDMLWSNTHTETSIEKVNNYLADYDNYELIKSNIIQDELPEKIKNICAANIDVDMYEAVKAALYKVKDRLVKNGIVIAEDYGHTPALIGAQKAVDEFLDENPDEFIPIYLHSGQMFLIKR</sequence>
<dbReference type="Pfam" id="PF05711">
    <property type="entry name" value="TylF"/>
    <property type="match status" value="1"/>
</dbReference>
<name>A0A9D1EZ74_9BACT</name>
<gene>
    <name evidence="1" type="ORF">IAC10_08360</name>
</gene>
<evidence type="ECO:0000313" key="2">
    <source>
        <dbReference type="Proteomes" id="UP000823928"/>
    </source>
</evidence>
<dbReference type="PANTHER" id="PTHR40036">
    <property type="entry name" value="MACROCIN O-METHYLTRANSFERASE"/>
    <property type="match status" value="1"/>
</dbReference>
<proteinExistence type="predicted"/>
<dbReference type="InterPro" id="IPR029063">
    <property type="entry name" value="SAM-dependent_MTases_sf"/>
</dbReference>
<evidence type="ECO:0000313" key="1">
    <source>
        <dbReference type="EMBL" id="HIS36625.1"/>
    </source>
</evidence>
<comment type="caution">
    <text evidence="1">The sequence shown here is derived from an EMBL/GenBank/DDBJ whole genome shotgun (WGS) entry which is preliminary data.</text>
</comment>
<protein>
    <submittedName>
        <fullName evidence="1">Class I SAM-dependent methyltransferase</fullName>
    </submittedName>
</protein>
<keyword evidence="1" id="KW-0489">Methyltransferase</keyword>
<reference evidence="1" key="1">
    <citation type="submission" date="2020-10" db="EMBL/GenBank/DDBJ databases">
        <authorList>
            <person name="Gilroy R."/>
        </authorList>
    </citation>
    <scope>NUCLEOTIDE SEQUENCE</scope>
    <source>
        <strain evidence="1">6276</strain>
    </source>
</reference>
<keyword evidence="1" id="KW-0808">Transferase</keyword>
<reference evidence="1" key="2">
    <citation type="journal article" date="2021" name="PeerJ">
        <title>Extensive microbial diversity within the chicken gut microbiome revealed by metagenomics and culture.</title>
        <authorList>
            <person name="Gilroy R."/>
            <person name="Ravi A."/>
            <person name="Getino M."/>
            <person name="Pursley I."/>
            <person name="Horton D.L."/>
            <person name="Alikhan N.F."/>
            <person name="Baker D."/>
            <person name="Gharbi K."/>
            <person name="Hall N."/>
            <person name="Watson M."/>
            <person name="Adriaenssens E.M."/>
            <person name="Foster-Nyarko E."/>
            <person name="Jarju S."/>
            <person name="Secka A."/>
            <person name="Antonio M."/>
            <person name="Oren A."/>
            <person name="Chaudhuri R.R."/>
            <person name="La Ragione R."/>
            <person name="Hildebrand F."/>
            <person name="Pallen M.J."/>
        </authorList>
    </citation>
    <scope>NUCLEOTIDE SEQUENCE</scope>
    <source>
        <strain evidence="1">6276</strain>
    </source>
</reference>
<dbReference type="SUPFAM" id="SSF53335">
    <property type="entry name" value="S-adenosyl-L-methionine-dependent methyltransferases"/>
    <property type="match status" value="1"/>
</dbReference>
<dbReference type="Proteomes" id="UP000823928">
    <property type="component" value="Unassembled WGS sequence"/>
</dbReference>
<dbReference type="PANTHER" id="PTHR40036:SF1">
    <property type="entry name" value="MACROCIN O-METHYLTRANSFERASE"/>
    <property type="match status" value="1"/>
</dbReference>
<dbReference type="AlphaFoldDB" id="A0A9D1EZ74"/>